<sequence>MAGQLDKQHIFDKYVLPELAKYAYPDSRFGHDYRSFVPDFRDSSLAIDHVVKLPQYQSAKTILITPDNSLEKLRFRALQDGKQIVVATYGLRRGFVLLNPRKITEDNFEAASWLDGMEKPGIGRLLSLVQIQEEGILIDLFITGASAIGDDGIIMRQSPHNVDIQWLIARERGFISPKAQAVCVVHACQVIHKNAIKTDFAAESIVQYDFIVTPQKVLDFPDAPKFDKEASEKRIDSLNSDALHGIPPLQELAGIRAMEKIMRKSGFGLKEESQVSSPSAEERMAIDMVERLMRGYKA</sequence>
<dbReference type="EMBL" id="ML978079">
    <property type="protein sequence ID" value="KAF2009303.1"/>
    <property type="molecule type" value="Genomic_DNA"/>
</dbReference>
<dbReference type="OrthoDB" id="433414at2759"/>
<organism evidence="1 2">
    <name type="scientific">Aaosphaeria arxii CBS 175.79</name>
    <dbReference type="NCBI Taxonomy" id="1450172"/>
    <lineage>
        <taxon>Eukaryota</taxon>
        <taxon>Fungi</taxon>
        <taxon>Dikarya</taxon>
        <taxon>Ascomycota</taxon>
        <taxon>Pezizomycotina</taxon>
        <taxon>Dothideomycetes</taxon>
        <taxon>Pleosporomycetidae</taxon>
        <taxon>Pleosporales</taxon>
        <taxon>Pleosporales incertae sedis</taxon>
        <taxon>Aaosphaeria</taxon>
    </lineage>
</organism>
<dbReference type="Proteomes" id="UP000799778">
    <property type="component" value="Unassembled WGS sequence"/>
</dbReference>
<name>A0A6A5X8P1_9PLEO</name>
<proteinExistence type="predicted"/>
<protein>
    <submittedName>
        <fullName evidence="1">Uncharacterized protein</fullName>
    </submittedName>
</protein>
<dbReference type="PANTHER" id="PTHR13017">
    <property type="entry name" value="5-FORMYLTETRAHYDROFOLATE CYCLO-LIGASE-RELATED"/>
    <property type="match status" value="1"/>
</dbReference>
<dbReference type="InterPro" id="IPR002698">
    <property type="entry name" value="FTHF_cligase"/>
</dbReference>
<dbReference type="GeneID" id="54292124"/>
<evidence type="ECO:0000313" key="1">
    <source>
        <dbReference type="EMBL" id="KAF2009303.1"/>
    </source>
</evidence>
<dbReference type="PANTHER" id="PTHR13017:SF0">
    <property type="entry name" value="METHENYLTETRAHYDROFOLATE SYNTHASE DOMAIN-CONTAINING PROTEIN"/>
    <property type="match status" value="1"/>
</dbReference>
<dbReference type="RefSeq" id="XP_033377642.1">
    <property type="nucleotide sequence ID" value="XM_033534727.1"/>
</dbReference>
<evidence type="ECO:0000313" key="2">
    <source>
        <dbReference type="Proteomes" id="UP000799778"/>
    </source>
</evidence>
<reference evidence="1" key="1">
    <citation type="journal article" date="2020" name="Stud. Mycol.">
        <title>101 Dothideomycetes genomes: a test case for predicting lifestyles and emergence of pathogens.</title>
        <authorList>
            <person name="Haridas S."/>
            <person name="Albert R."/>
            <person name="Binder M."/>
            <person name="Bloem J."/>
            <person name="Labutti K."/>
            <person name="Salamov A."/>
            <person name="Andreopoulos B."/>
            <person name="Baker S."/>
            <person name="Barry K."/>
            <person name="Bills G."/>
            <person name="Bluhm B."/>
            <person name="Cannon C."/>
            <person name="Castanera R."/>
            <person name="Culley D."/>
            <person name="Daum C."/>
            <person name="Ezra D."/>
            <person name="Gonzalez J."/>
            <person name="Henrissat B."/>
            <person name="Kuo A."/>
            <person name="Liang C."/>
            <person name="Lipzen A."/>
            <person name="Lutzoni F."/>
            <person name="Magnuson J."/>
            <person name="Mondo S."/>
            <person name="Nolan M."/>
            <person name="Ohm R."/>
            <person name="Pangilinan J."/>
            <person name="Park H.-J."/>
            <person name="Ramirez L."/>
            <person name="Alfaro M."/>
            <person name="Sun H."/>
            <person name="Tritt A."/>
            <person name="Yoshinaga Y."/>
            <person name="Zwiers L.-H."/>
            <person name="Turgeon B."/>
            <person name="Goodwin S."/>
            <person name="Spatafora J."/>
            <person name="Crous P."/>
            <person name="Grigoriev I."/>
        </authorList>
    </citation>
    <scope>NUCLEOTIDE SEQUENCE</scope>
    <source>
        <strain evidence="1">CBS 175.79</strain>
    </source>
</reference>
<dbReference type="GO" id="GO:0005737">
    <property type="term" value="C:cytoplasm"/>
    <property type="evidence" value="ECO:0007669"/>
    <property type="project" value="TreeGrafter"/>
</dbReference>
<dbReference type="AlphaFoldDB" id="A0A6A5X8P1"/>
<accession>A0A6A5X8P1</accession>
<gene>
    <name evidence="1" type="ORF">BU24DRAFT_86859</name>
</gene>
<keyword evidence="2" id="KW-1185">Reference proteome</keyword>